<dbReference type="PROSITE" id="PS00107">
    <property type="entry name" value="PROTEIN_KINASE_ATP"/>
    <property type="match status" value="1"/>
</dbReference>
<evidence type="ECO:0000256" key="7">
    <source>
        <dbReference type="ARBA" id="ARBA00022741"/>
    </source>
</evidence>
<comment type="subcellular location">
    <subcellularLocation>
        <location evidence="1">Cytoplasm</location>
    </subcellularLocation>
</comment>
<evidence type="ECO:0000256" key="9">
    <source>
        <dbReference type="ARBA" id="ARBA00022840"/>
    </source>
</evidence>
<evidence type="ECO:0000256" key="14">
    <source>
        <dbReference type="SAM" id="MobiDB-lite"/>
    </source>
</evidence>
<feature type="compositionally biased region" description="Low complexity" evidence="14">
    <location>
        <begin position="1164"/>
        <end position="1182"/>
    </location>
</feature>
<feature type="compositionally biased region" description="Basic and acidic residues" evidence="14">
    <location>
        <begin position="807"/>
        <end position="822"/>
    </location>
</feature>
<feature type="region of interest" description="Disordered" evidence="14">
    <location>
        <begin position="569"/>
        <end position="625"/>
    </location>
</feature>
<feature type="compositionally biased region" description="Polar residues" evidence="14">
    <location>
        <begin position="724"/>
        <end position="733"/>
    </location>
</feature>
<feature type="compositionally biased region" description="Low complexity" evidence="14">
    <location>
        <begin position="877"/>
        <end position="889"/>
    </location>
</feature>
<keyword evidence="17" id="KW-1185">Reference proteome</keyword>
<dbReference type="CTD" id="100331590"/>
<sequence length="1255" mass="136064">MSGGAEQADILTVLSLVKERWKVVKKIGGGGFGEIYEAVDLLTRVSVALKVESAQQPKQVLKMEVAVLKKLQGKDHVCRFVGCGRNDRFNYVVMELQGRNLADLRRSMSRGTFSISTTLRLGRQILEAIESIHSVGFLHRDIKPSNFAMGRFPSTCRTCYMLDFGLARQFTNSCQEVRPPRPVAGFRGTVRYASVNAHKNKEMGRHDDLWSLFYMLVEFLVGQLPWRKIKDKEHVGKLKDTYDHRLMLKHLPAEFGVFLEHIASLDYFTKPDYQLLMSVFDNSMKTYNVVENDPYDWERTGTDGTLTIIAVATTPQHHTRLTPAHMGMANASLIPGDLMRENTDEVLQDEQLSDVENNPAPERLPGSPLHLHRNQEADVWEELDRNRNRVRSAAWKAATEEEHGNIPGSHGHQSPYPGPSLGSPVKLQTDVGASDRDGTLLRKLRNIHSFDLERRLTLEAKPSPERFLETCSGKQQQQQQQAGNQHQEKEGDGAAIVPVAQGQAEPAGERPDRVWHYDEEFLSGGGSPKPASCGSAEQGEGAVISGGFVALNLSSGRQDVDSREWVMVERPSGSPGAKVTTSPSEEDEEPEVLQLGDQSPGWERGYPGPNSGNAKQGSVASSKGSAKVDKLELSVGLVGALPPVTPTSPAEALAEGVLTQLPTSPPSLPDEVAMRTCSPVPLRSPSPHTLLTTLSDPLHLRHHPAMRRSQSVDPQQQQQQQQQERPSSASSCHASLPLPPPNPAPGTRSPGRRKLPAIPAGAANAKFPSVIRITRAQLQQLTAQRPSGLSSQSGSDAAPQCLLLERRGEPEAEARQVQERTADIGSPQERVLARPGTPTDPLAEIPVNGHVHNKAQSPNRVSSPRSPRSPHSPPLRSPSSPRSPRSPHSPAFPNGRPPPLNSQRDLSNGAFPKLKDPEKDSGPTLCATEPQLWGEVTREEDHVPDQTKGPVSSSSSPVALRKDPSRRQSRIPVLEPSSLLELPPAGSAKEKLLQKKANHQGPVPSPTASPSLSDRRGPAVASLARDPLSSASDRSQDEDSLMGSRSDRQGDDAVSHSSSSSPLSRKSRIPRPVHAASSAEQLAAQFLPRPPPGKPPCRPTAEGRLRRLRIRAGSNSDSDLLTCLAQLMHGSRGSPLHHRSSAQHGGSRMGVCSLTSSPHHHRSSSASPRSSSSLQRSVSSSPSRHEHRGGGGGGGGGCLGRSRSPPSFSGSPPPRRFHAHHQDTCCSRQARAGPFHLSKGKGCSREGKCSSKLSR</sequence>
<evidence type="ECO:0000256" key="4">
    <source>
        <dbReference type="ARBA" id="ARBA00022527"/>
    </source>
</evidence>
<dbReference type="InterPro" id="IPR000719">
    <property type="entry name" value="Prot_kinase_dom"/>
</dbReference>
<organism evidence="16 17">
    <name type="scientific">Gasterosteus aculeatus aculeatus</name>
    <name type="common">three-spined stickleback</name>
    <dbReference type="NCBI Taxonomy" id="481459"/>
    <lineage>
        <taxon>Eukaryota</taxon>
        <taxon>Metazoa</taxon>
        <taxon>Chordata</taxon>
        <taxon>Craniata</taxon>
        <taxon>Vertebrata</taxon>
        <taxon>Euteleostomi</taxon>
        <taxon>Actinopterygii</taxon>
        <taxon>Neopterygii</taxon>
        <taxon>Teleostei</taxon>
        <taxon>Neoteleostei</taxon>
        <taxon>Acanthomorphata</taxon>
        <taxon>Eupercaria</taxon>
        <taxon>Perciformes</taxon>
        <taxon>Cottioidei</taxon>
        <taxon>Gasterosteales</taxon>
        <taxon>Gasterosteidae</taxon>
        <taxon>Gasterosteus</taxon>
    </lineage>
</organism>
<reference evidence="16" key="2">
    <citation type="submission" date="2025-08" db="UniProtKB">
        <authorList>
            <consortium name="Ensembl"/>
        </authorList>
    </citation>
    <scope>IDENTIFICATION</scope>
</reference>
<feature type="compositionally biased region" description="Low complexity" evidence="14">
    <location>
        <begin position="972"/>
        <end position="984"/>
    </location>
</feature>
<protein>
    <recommendedName>
        <fullName evidence="2">non-specific serine/threonine protein kinase</fullName>
        <ecNumber evidence="2">2.7.11.1</ecNumber>
    </recommendedName>
</protein>
<dbReference type="GO" id="GO:0005524">
    <property type="term" value="F:ATP binding"/>
    <property type="evidence" value="ECO:0007669"/>
    <property type="project" value="UniProtKB-UniRule"/>
</dbReference>
<feature type="region of interest" description="Disordered" evidence="14">
    <location>
        <begin position="807"/>
        <end position="1118"/>
    </location>
</feature>
<dbReference type="RefSeq" id="XP_040055600.1">
    <property type="nucleotide sequence ID" value="XM_040199666.1"/>
</dbReference>
<evidence type="ECO:0000313" key="16">
    <source>
        <dbReference type="Ensembl" id="ENSGACP00000053602.1"/>
    </source>
</evidence>
<dbReference type="GeneTree" id="ENSGT00940000165020"/>
<feature type="region of interest" description="Disordered" evidence="14">
    <location>
        <begin position="1236"/>
        <end position="1255"/>
    </location>
</feature>
<evidence type="ECO:0000256" key="11">
    <source>
        <dbReference type="ARBA" id="ARBA00048679"/>
    </source>
</evidence>
<dbReference type="GO" id="GO:0004674">
    <property type="term" value="F:protein serine/threonine kinase activity"/>
    <property type="evidence" value="ECO:0007669"/>
    <property type="project" value="UniProtKB-KW"/>
</dbReference>
<evidence type="ECO:0000256" key="10">
    <source>
        <dbReference type="ARBA" id="ARBA00047899"/>
    </source>
</evidence>
<keyword evidence="9 13" id="KW-0067">ATP-binding</keyword>
<dbReference type="PROSITE" id="PS50011">
    <property type="entry name" value="PROTEIN_KINASE_DOM"/>
    <property type="match status" value="1"/>
</dbReference>
<evidence type="ECO:0000256" key="13">
    <source>
        <dbReference type="PROSITE-ProRule" id="PRU10141"/>
    </source>
</evidence>
<feature type="compositionally biased region" description="Low complexity" evidence="14">
    <location>
        <begin position="1055"/>
        <end position="1064"/>
    </location>
</feature>
<reference evidence="16" key="3">
    <citation type="submission" date="2025-09" db="UniProtKB">
        <authorList>
            <consortium name="Ensembl"/>
        </authorList>
    </citation>
    <scope>IDENTIFICATION</scope>
</reference>
<dbReference type="Gene3D" id="1.10.510.10">
    <property type="entry name" value="Transferase(Phosphotransferase) domain 1"/>
    <property type="match status" value="1"/>
</dbReference>
<feature type="region of interest" description="Disordered" evidence="14">
    <location>
        <begin position="661"/>
        <end position="692"/>
    </location>
</feature>
<feature type="region of interest" description="Disordered" evidence="14">
    <location>
        <begin position="705"/>
        <end position="756"/>
    </location>
</feature>
<feature type="compositionally biased region" description="Basic and acidic residues" evidence="14">
    <location>
        <begin position="936"/>
        <end position="945"/>
    </location>
</feature>
<evidence type="ECO:0000256" key="5">
    <source>
        <dbReference type="ARBA" id="ARBA00022553"/>
    </source>
</evidence>
<evidence type="ECO:0000256" key="8">
    <source>
        <dbReference type="ARBA" id="ARBA00022777"/>
    </source>
</evidence>
<comment type="catalytic activity">
    <reaction evidence="10">
        <text>L-threonyl-[protein] + ATP = O-phospho-L-threonyl-[protein] + ADP + H(+)</text>
        <dbReference type="Rhea" id="RHEA:46608"/>
        <dbReference type="Rhea" id="RHEA-COMP:11060"/>
        <dbReference type="Rhea" id="RHEA-COMP:11605"/>
        <dbReference type="ChEBI" id="CHEBI:15378"/>
        <dbReference type="ChEBI" id="CHEBI:30013"/>
        <dbReference type="ChEBI" id="CHEBI:30616"/>
        <dbReference type="ChEBI" id="CHEBI:61977"/>
        <dbReference type="ChEBI" id="CHEBI:456216"/>
        <dbReference type="EC" id="2.7.11.1"/>
    </reaction>
</comment>
<dbReference type="SMART" id="SM00220">
    <property type="entry name" value="S_TKc"/>
    <property type="match status" value="1"/>
</dbReference>
<keyword evidence="8" id="KW-0418">Kinase</keyword>
<feature type="region of interest" description="Disordered" evidence="14">
    <location>
        <begin position="1130"/>
        <end position="1225"/>
    </location>
</feature>
<evidence type="ECO:0000256" key="12">
    <source>
        <dbReference type="ARBA" id="ARBA00061588"/>
    </source>
</evidence>
<dbReference type="EC" id="2.7.11.1" evidence="2"/>
<proteinExistence type="inferred from homology"/>
<feature type="compositionally biased region" description="Pro residues" evidence="14">
    <location>
        <begin position="1088"/>
        <end position="1098"/>
    </location>
</feature>
<comment type="similarity">
    <text evidence="12">Belongs to the protein kinase superfamily. CK1 Ser/Thr protein kinase family.</text>
</comment>
<dbReference type="FunFam" id="3.30.200.20:FF:000358">
    <property type="entry name" value="Tau tubulin kinase 2b"/>
    <property type="match status" value="1"/>
</dbReference>
<comment type="catalytic activity">
    <reaction evidence="11">
        <text>L-seryl-[protein] + ATP = O-phospho-L-seryl-[protein] + ADP + H(+)</text>
        <dbReference type="Rhea" id="RHEA:17989"/>
        <dbReference type="Rhea" id="RHEA-COMP:9863"/>
        <dbReference type="Rhea" id="RHEA-COMP:11604"/>
        <dbReference type="ChEBI" id="CHEBI:15378"/>
        <dbReference type="ChEBI" id="CHEBI:29999"/>
        <dbReference type="ChEBI" id="CHEBI:30616"/>
        <dbReference type="ChEBI" id="CHEBI:83421"/>
        <dbReference type="ChEBI" id="CHEBI:456216"/>
        <dbReference type="EC" id="2.7.11.1"/>
    </reaction>
</comment>
<dbReference type="KEGG" id="gat:120832948"/>
<dbReference type="Ensembl" id="ENSGACT00000048017.1">
    <property type="protein sequence ID" value="ENSGACP00000053602.1"/>
    <property type="gene ID" value="ENSGACG00000011144.2"/>
</dbReference>
<dbReference type="RefSeq" id="XP_040055599.1">
    <property type="nucleotide sequence ID" value="XM_040199665.1"/>
</dbReference>
<evidence type="ECO:0000256" key="2">
    <source>
        <dbReference type="ARBA" id="ARBA00012513"/>
    </source>
</evidence>
<evidence type="ECO:0000313" key="17">
    <source>
        <dbReference type="Proteomes" id="UP000007635"/>
    </source>
</evidence>
<feature type="compositionally biased region" description="Polar residues" evidence="14">
    <location>
        <begin position="610"/>
        <end position="624"/>
    </location>
</feature>
<keyword evidence="3" id="KW-0963">Cytoplasm</keyword>
<dbReference type="InterPro" id="IPR011009">
    <property type="entry name" value="Kinase-like_dom_sf"/>
</dbReference>
<feature type="compositionally biased region" description="Gly residues" evidence="14">
    <location>
        <begin position="1190"/>
        <end position="1199"/>
    </location>
</feature>
<keyword evidence="7 13" id="KW-0547">Nucleotide-binding</keyword>
<dbReference type="GO" id="GO:0005737">
    <property type="term" value="C:cytoplasm"/>
    <property type="evidence" value="ECO:0007669"/>
    <property type="project" value="UniProtKB-SubCell"/>
</dbReference>
<dbReference type="InterPro" id="IPR017441">
    <property type="entry name" value="Protein_kinase_ATP_BS"/>
</dbReference>
<evidence type="ECO:0000256" key="6">
    <source>
        <dbReference type="ARBA" id="ARBA00022679"/>
    </source>
</evidence>
<keyword evidence="6" id="KW-0808">Transferase</keyword>
<dbReference type="FunFam" id="1.10.510.10:FF:000167">
    <property type="entry name" value="Tau tubulin kinase 1"/>
    <property type="match status" value="1"/>
</dbReference>
<keyword evidence="5" id="KW-0597">Phosphoprotein</keyword>
<evidence type="ECO:0000256" key="3">
    <source>
        <dbReference type="ARBA" id="ARBA00022490"/>
    </source>
</evidence>
<accession>A0AAQ4QRV5</accession>
<feature type="compositionally biased region" description="Low complexity" evidence="14">
    <location>
        <begin position="857"/>
        <end position="866"/>
    </location>
</feature>
<evidence type="ECO:0000259" key="15">
    <source>
        <dbReference type="PROSITE" id="PS50011"/>
    </source>
</evidence>
<dbReference type="GO" id="GO:0015630">
    <property type="term" value="C:microtubule cytoskeleton"/>
    <property type="evidence" value="ECO:0007669"/>
    <property type="project" value="UniProtKB-ARBA"/>
</dbReference>
<feature type="region of interest" description="Disordered" evidence="14">
    <location>
        <begin position="346"/>
        <end position="370"/>
    </location>
</feature>
<dbReference type="SUPFAM" id="SSF56112">
    <property type="entry name" value="Protein kinase-like (PK-like)"/>
    <property type="match status" value="1"/>
</dbReference>
<feature type="binding site" evidence="13">
    <location>
        <position position="50"/>
    </location>
    <ligand>
        <name>ATP</name>
        <dbReference type="ChEBI" id="CHEBI:30616"/>
    </ligand>
</feature>
<dbReference type="Pfam" id="PF00069">
    <property type="entry name" value="Pkinase"/>
    <property type="match status" value="1"/>
</dbReference>
<keyword evidence="4" id="KW-0723">Serine/threonine-protein kinase</keyword>
<evidence type="ECO:0000256" key="1">
    <source>
        <dbReference type="ARBA" id="ARBA00004496"/>
    </source>
</evidence>
<dbReference type="InterPro" id="IPR050235">
    <property type="entry name" value="CK1_Ser-Thr_kinase"/>
</dbReference>
<dbReference type="Proteomes" id="UP000007635">
    <property type="component" value="Chromosome XV"/>
</dbReference>
<dbReference type="PANTHER" id="PTHR11909">
    <property type="entry name" value="CASEIN KINASE-RELATED"/>
    <property type="match status" value="1"/>
</dbReference>
<feature type="compositionally biased region" description="Low complexity" evidence="14">
    <location>
        <begin position="1200"/>
        <end position="1210"/>
    </location>
</feature>
<feature type="region of interest" description="Disordered" evidence="14">
    <location>
        <begin position="394"/>
        <end position="419"/>
    </location>
</feature>
<feature type="region of interest" description="Disordered" evidence="14">
    <location>
        <begin position="519"/>
        <end position="538"/>
    </location>
</feature>
<feature type="region of interest" description="Disordered" evidence="14">
    <location>
        <begin position="466"/>
        <end position="491"/>
    </location>
</feature>
<feature type="domain" description="Protein kinase" evidence="15">
    <location>
        <begin position="21"/>
        <end position="284"/>
    </location>
</feature>
<reference evidence="16 17" key="1">
    <citation type="journal article" date="2021" name="G3 (Bethesda)">
        <title>Improved contiguity of the threespine stickleback genome using long-read sequencing.</title>
        <authorList>
            <person name="Nath S."/>
            <person name="Shaw D.E."/>
            <person name="White M.A."/>
        </authorList>
    </citation>
    <scope>NUCLEOTIDE SEQUENCE [LARGE SCALE GENOMIC DNA]</scope>
    <source>
        <strain evidence="16 17">Lake Benthic</strain>
    </source>
</reference>
<name>A0AAQ4QRV5_GASAC</name>
<dbReference type="AlphaFoldDB" id="A0AAQ4QRV5"/>
<dbReference type="GeneID" id="120832948"/>
<feature type="compositionally biased region" description="Basic and acidic residues" evidence="14">
    <location>
        <begin position="1045"/>
        <end position="1054"/>
    </location>
</feature>